<keyword evidence="12 13" id="KW-0472">Membrane</keyword>
<keyword evidence="8 13" id="KW-1133">Transmembrane helix</keyword>
<dbReference type="Gene3D" id="2.40.30.10">
    <property type="entry name" value="Translation factors"/>
    <property type="match status" value="1"/>
</dbReference>
<dbReference type="Proteomes" id="UP000220629">
    <property type="component" value="Unassembled WGS sequence"/>
</dbReference>
<feature type="transmembrane region" description="Helical" evidence="13">
    <location>
        <begin position="37"/>
        <end position="61"/>
    </location>
</feature>
<evidence type="ECO:0000256" key="13">
    <source>
        <dbReference type="SAM" id="Phobius"/>
    </source>
</evidence>
<comment type="caution">
    <text evidence="15">The sequence shown here is derived from an EMBL/GenBank/DDBJ whole genome shotgun (WGS) entry which is preliminary data.</text>
</comment>
<evidence type="ECO:0000256" key="2">
    <source>
        <dbReference type="ARBA" id="ARBA00004141"/>
    </source>
</evidence>
<feature type="transmembrane region" description="Helical" evidence="13">
    <location>
        <begin position="124"/>
        <end position="141"/>
    </location>
</feature>
<evidence type="ECO:0000256" key="9">
    <source>
        <dbReference type="ARBA" id="ARBA00023002"/>
    </source>
</evidence>
<dbReference type="InterPro" id="IPR050415">
    <property type="entry name" value="MRET"/>
</dbReference>
<dbReference type="Gene3D" id="3.40.50.80">
    <property type="entry name" value="Nucleotide-binding domain of ferredoxin-NADP reductase (FNR) module"/>
    <property type="match status" value="1"/>
</dbReference>
<dbReference type="PRINTS" id="PR00409">
    <property type="entry name" value="PHDIOXRDTASE"/>
</dbReference>
<name>A0A2A7SBA8_BURGA</name>
<feature type="transmembrane region" description="Helical" evidence="13">
    <location>
        <begin position="12"/>
        <end position="31"/>
    </location>
</feature>
<feature type="transmembrane region" description="Helical" evidence="13">
    <location>
        <begin position="178"/>
        <end position="195"/>
    </location>
</feature>
<feature type="transmembrane region" description="Helical" evidence="13">
    <location>
        <begin position="85"/>
        <end position="104"/>
    </location>
</feature>
<dbReference type="SUPFAM" id="SSF52343">
    <property type="entry name" value="Ferredoxin reductase-like, C-terminal NADP-linked domain"/>
    <property type="match status" value="1"/>
</dbReference>
<gene>
    <name evidence="15" type="ORF">CRM94_00940</name>
</gene>
<comment type="subcellular location">
    <subcellularLocation>
        <location evidence="2">Membrane</location>
        <topology evidence="2">Multi-pass membrane protein</topology>
    </subcellularLocation>
</comment>
<evidence type="ECO:0000256" key="10">
    <source>
        <dbReference type="ARBA" id="ARBA00023004"/>
    </source>
</evidence>
<evidence type="ECO:0000256" key="5">
    <source>
        <dbReference type="ARBA" id="ARBA00022714"/>
    </source>
</evidence>
<keyword evidence="7" id="KW-0274">FAD</keyword>
<keyword evidence="9" id="KW-0560">Oxidoreductase</keyword>
<evidence type="ECO:0000256" key="11">
    <source>
        <dbReference type="ARBA" id="ARBA00023014"/>
    </source>
</evidence>
<proteinExistence type="predicted"/>
<dbReference type="GO" id="GO:0050660">
    <property type="term" value="F:flavin adenine dinucleotide binding"/>
    <property type="evidence" value="ECO:0007669"/>
    <property type="project" value="TreeGrafter"/>
</dbReference>
<dbReference type="PANTHER" id="PTHR47354:SF8">
    <property type="entry name" value="1,2-PHENYLACETYL-COA EPOXIDASE, SUBUNIT E"/>
    <property type="match status" value="1"/>
</dbReference>
<organism evidence="15 16">
    <name type="scientific">Burkholderia gladioli</name>
    <name type="common">Pseudomonas marginata</name>
    <name type="synonym">Phytomonas marginata</name>
    <dbReference type="NCBI Taxonomy" id="28095"/>
    <lineage>
        <taxon>Bacteria</taxon>
        <taxon>Pseudomonadati</taxon>
        <taxon>Pseudomonadota</taxon>
        <taxon>Betaproteobacteria</taxon>
        <taxon>Burkholderiales</taxon>
        <taxon>Burkholderiaceae</taxon>
        <taxon>Burkholderia</taxon>
    </lineage>
</organism>
<keyword evidence="4 13" id="KW-0812">Transmembrane</keyword>
<dbReference type="EMBL" id="PDDY01000001">
    <property type="protein sequence ID" value="PEH40846.1"/>
    <property type="molecule type" value="Genomic_DNA"/>
</dbReference>
<evidence type="ECO:0000256" key="8">
    <source>
        <dbReference type="ARBA" id="ARBA00022989"/>
    </source>
</evidence>
<dbReference type="GO" id="GO:0016020">
    <property type="term" value="C:membrane"/>
    <property type="evidence" value="ECO:0007669"/>
    <property type="project" value="UniProtKB-SubCell"/>
</dbReference>
<evidence type="ECO:0000313" key="16">
    <source>
        <dbReference type="Proteomes" id="UP000220629"/>
    </source>
</evidence>
<evidence type="ECO:0000313" key="15">
    <source>
        <dbReference type="EMBL" id="PEH40846.1"/>
    </source>
</evidence>
<feature type="transmembrane region" description="Helical" evidence="13">
    <location>
        <begin position="153"/>
        <end position="172"/>
    </location>
</feature>
<keyword evidence="11" id="KW-0411">Iron-sulfur</keyword>
<dbReference type="GO" id="GO:0046872">
    <property type="term" value="F:metal ion binding"/>
    <property type="evidence" value="ECO:0007669"/>
    <property type="project" value="UniProtKB-KW"/>
</dbReference>
<dbReference type="PROSITE" id="PS51384">
    <property type="entry name" value="FAD_FR"/>
    <property type="match status" value="1"/>
</dbReference>
<keyword evidence="10" id="KW-0408">Iron</keyword>
<evidence type="ECO:0000256" key="1">
    <source>
        <dbReference type="ARBA" id="ARBA00001974"/>
    </source>
</evidence>
<sequence length="425" mass="45506">MNTGQGRIGAYSLVAPAFLVTLSLAGAWWGFPANVRLLRATAIVTAWAGTGLLVGGLALMVREPRWAALMGGLDLMYEWHHRSGVIGYTLLLCHPLVLGMAALEESPHAAWLAIAPWHLNRPEWLGWFGLLFLMAGLATTFSRRIGYRRWRVCHFLAAIGVIGGLSHIFALLDEPGASLGFMALAAMALIWRLLATDSALTSHPFRVTQVASNAAGVVEASLAPCGGALVIAPGQFVLAAFVDGPAYRGCGEFHPFSVSRIGPGGALSVAIKALGPCTSRIQSLKPGALVRLQGPFGRFLADNEDRPQLWIAGGIGITPFMAAIRSGEMPKATTTLIYVFRDESDGAFLDELKDRARLSPGFELIAQACGESPPDVLAMLSRVTDLPKRQVQICGPVGLVNAVTTTLRELGQPVQSIHYESFDFR</sequence>
<keyword evidence="6" id="KW-0479">Metal-binding</keyword>
<evidence type="ECO:0000259" key="14">
    <source>
        <dbReference type="PROSITE" id="PS51384"/>
    </source>
</evidence>
<evidence type="ECO:0000256" key="4">
    <source>
        <dbReference type="ARBA" id="ARBA00022692"/>
    </source>
</evidence>
<dbReference type="GO" id="GO:0016491">
    <property type="term" value="F:oxidoreductase activity"/>
    <property type="evidence" value="ECO:0007669"/>
    <property type="project" value="UniProtKB-KW"/>
</dbReference>
<evidence type="ECO:0000256" key="7">
    <source>
        <dbReference type="ARBA" id="ARBA00022827"/>
    </source>
</evidence>
<dbReference type="InterPro" id="IPR017927">
    <property type="entry name" value="FAD-bd_FR_type"/>
</dbReference>
<protein>
    <submittedName>
        <fullName evidence="15">Oxidoreductase</fullName>
    </submittedName>
</protein>
<dbReference type="SUPFAM" id="SSF63380">
    <property type="entry name" value="Riboflavin synthase domain-like"/>
    <property type="match status" value="1"/>
</dbReference>
<accession>A0A2A7SBA8</accession>
<dbReference type="AlphaFoldDB" id="A0A2A7SBA8"/>
<dbReference type="PANTHER" id="PTHR47354">
    <property type="entry name" value="NADH OXIDOREDUCTASE HCR"/>
    <property type="match status" value="1"/>
</dbReference>
<evidence type="ECO:0000256" key="12">
    <source>
        <dbReference type="ARBA" id="ARBA00023136"/>
    </source>
</evidence>
<comment type="cofactor">
    <cofactor evidence="1">
        <name>FAD</name>
        <dbReference type="ChEBI" id="CHEBI:57692"/>
    </cofactor>
</comment>
<reference evidence="16" key="1">
    <citation type="submission" date="2017-09" db="EMBL/GenBank/DDBJ databases">
        <title>FDA dAtabase for Regulatory Grade micrObial Sequences (FDA-ARGOS): Supporting development and validation of Infectious Disease Dx tests.</title>
        <authorList>
            <person name="Minogue T."/>
            <person name="Wolcott M."/>
            <person name="Wasieloski L."/>
            <person name="Aguilar W."/>
            <person name="Moore D."/>
            <person name="Tallon L."/>
            <person name="Sadzewicz L."/>
            <person name="Ott S."/>
            <person name="Zhao X."/>
            <person name="Nagaraj S."/>
            <person name="Vavikolanu K."/>
            <person name="Aluvathingal J."/>
            <person name="Nadendla S."/>
            <person name="Sichtig H."/>
        </authorList>
    </citation>
    <scope>NUCLEOTIDE SEQUENCE [LARGE SCALE GENOMIC DNA]</scope>
    <source>
        <strain evidence="16">FDAARGOS_390</strain>
    </source>
</reference>
<evidence type="ECO:0000256" key="3">
    <source>
        <dbReference type="ARBA" id="ARBA00022630"/>
    </source>
</evidence>
<keyword evidence="3" id="KW-0285">Flavoprotein</keyword>
<dbReference type="InterPro" id="IPR017938">
    <property type="entry name" value="Riboflavin_synthase-like_b-brl"/>
</dbReference>
<evidence type="ECO:0000256" key="6">
    <source>
        <dbReference type="ARBA" id="ARBA00022723"/>
    </source>
</evidence>
<dbReference type="RefSeq" id="WP_098151318.1">
    <property type="nucleotide sequence ID" value="NZ_CADEQB010000012.1"/>
</dbReference>
<keyword evidence="5" id="KW-0001">2Fe-2S</keyword>
<feature type="domain" description="FAD-binding FR-type" evidence="14">
    <location>
        <begin position="200"/>
        <end position="302"/>
    </location>
</feature>
<dbReference type="InterPro" id="IPR039261">
    <property type="entry name" value="FNR_nucleotide-bd"/>
</dbReference>
<dbReference type="GO" id="GO:0051537">
    <property type="term" value="F:2 iron, 2 sulfur cluster binding"/>
    <property type="evidence" value="ECO:0007669"/>
    <property type="project" value="UniProtKB-KW"/>
</dbReference>
<dbReference type="Pfam" id="PF01794">
    <property type="entry name" value="Ferric_reduct"/>
    <property type="match status" value="1"/>
</dbReference>
<dbReference type="InterPro" id="IPR013130">
    <property type="entry name" value="Fe3_Rdtase_TM_dom"/>
</dbReference>